<evidence type="ECO:0000256" key="8">
    <source>
        <dbReference type="RuleBase" id="RU361133"/>
    </source>
</evidence>
<dbReference type="InterPro" id="IPR035892">
    <property type="entry name" value="C2_domain_sf"/>
</dbReference>
<dbReference type="Gene3D" id="1.10.238.10">
    <property type="entry name" value="EF-hand"/>
    <property type="match status" value="2"/>
</dbReference>
<feature type="domain" description="EF-hand" evidence="11">
    <location>
        <begin position="196"/>
        <end position="231"/>
    </location>
</feature>
<dbReference type="Gene3D" id="2.60.40.150">
    <property type="entry name" value="C2 domain"/>
    <property type="match status" value="1"/>
</dbReference>
<dbReference type="GO" id="GO:0051209">
    <property type="term" value="P:release of sequestered calcium ion into cytosol"/>
    <property type="evidence" value="ECO:0007669"/>
    <property type="project" value="TreeGrafter"/>
</dbReference>
<evidence type="ECO:0000256" key="3">
    <source>
        <dbReference type="ARBA" id="ARBA00022801"/>
    </source>
</evidence>
<dbReference type="CDD" id="cd08558">
    <property type="entry name" value="PI-PLCc_eukaryota"/>
    <property type="match status" value="1"/>
</dbReference>
<gene>
    <name evidence="12" type="ORF">FSAL1345_LOCUS1027</name>
</gene>
<dbReference type="EC" id="3.1.4.11" evidence="2 8"/>
<evidence type="ECO:0000256" key="1">
    <source>
        <dbReference type="ARBA" id="ARBA00001913"/>
    </source>
</evidence>
<dbReference type="InterPro" id="IPR017946">
    <property type="entry name" value="PLC-like_Pdiesterase_TIM-brl"/>
</dbReference>
<dbReference type="InterPro" id="IPR011992">
    <property type="entry name" value="EF-hand-dom_pair"/>
</dbReference>
<dbReference type="SMART" id="SM00239">
    <property type="entry name" value="C2"/>
    <property type="match status" value="1"/>
</dbReference>
<dbReference type="Pfam" id="PF00387">
    <property type="entry name" value="PI-PLC-Y"/>
    <property type="match status" value="1"/>
</dbReference>
<organism evidence="12">
    <name type="scientific">Fabrea salina</name>
    <dbReference type="NCBI Taxonomy" id="342563"/>
    <lineage>
        <taxon>Eukaryota</taxon>
        <taxon>Sar</taxon>
        <taxon>Alveolata</taxon>
        <taxon>Ciliophora</taxon>
        <taxon>Postciliodesmatophora</taxon>
        <taxon>Heterotrichea</taxon>
        <taxon>Heterotrichida</taxon>
        <taxon>Fabreidae</taxon>
        <taxon>Fabrea</taxon>
    </lineage>
</organism>
<dbReference type="GO" id="GO:0048015">
    <property type="term" value="P:phosphatidylinositol-mediated signaling"/>
    <property type="evidence" value="ECO:0007669"/>
    <property type="project" value="TreeGrafter"/>
</dbReference>
<feature type="domain" description="PI-PLC Y-box" evidence="10">
    <location>
        <begin position="494"/>
        <end position="601"/>
    </location>
</feature>
<dbReference type="CDD" id="cd00275">
    <property type="entry name" value="C2_PLC_like"/>
    <property type="match status" value="1"/>
</dbReference>
<dbReference type="PANTHER" id="PTHR10336">
    <property type="entry name" value="PHOSPHOINOSITIDE-SPECIFIC PHOSPHOLIPASE C FAMILY PROTEIN"/>
    <property type="match status" value="1"/>
</dbReference>
<evidence type="ECO:0000256" key="4">
    <source>
        <dbReference type="ARBA" id="ARBA00022837"/>
    </source>
</evidence>
<evidence type="ECO:0000313" key="12">
    <source>
        <dbReference type="EMBL" id="CAE0317758.1"/>
    </source>
</evidence>
<dbReference type="PROSITE" id="PS50222">
    <property type="entry name" value="EF_HAND_2"/>
    <property type="match status" value="2"/>
</dbReference>
<dbReference type="InterPro" id="IPR018247">
    <property type="entry name" value="EF_Hand_1_Ca_BS"/>
</dbReference>
<dbReference type="PRINTS" id="PR00390">
    <property type="entry name" value="PHPHLIPASEC"/>
</dbReference>
<keyword evidence="6 8" id="KW-0443">Lipid metabolism</keyword>
<dbReference type="Pfam" id="PF00388">
    <property type="entry name" value="PI-PLC-X"/>
    <property type="match status" value="1"/>
</dbReference>
<dbReference type="PROSITE" id="PS50007">
    <property type="entry name" value="PIPLC_X_DOMAIN"/>
    <property type="match status" value="1"/>
</dbReference>
<feature type="domain" description="C2" evidence="9">
    <location>
        <begin position="601"/>
        <end position="726"/>
    </location>
</feature>
<dbReference type="SUPFAM" id="SSF49562">
    <property type="entry name" value="C2 domain (Calcium/lipid-binding domain, CaLB)"/>
    <property type="match status" value="1"/>
</dbReference>
<dbReference type="InterPro" id="IPR002048">
    <property type="entry name" value="EF_hand_dom"/>
</dbReference>
<dbReference type="InterPro" id="IPR000008">
    <property type="entry name" value="C2_dom"/>
</dbReference>
<reference evidence="12" key="1">
    <citation type="submission" date="2021-01" db="EMBL/GenBank/DDBJ databases">
        <authorList>
            <person name="Corre E."/>
            <person name="Pelletier E."/>
            <person name="Niang G."/>
            <person name="Scheremetjew M."/>
            <person name="Finn R."/>
            <person name="Kale V."/>
            <person name="Holt S."/>
            <person name="Cochrane G."/>
            <person name="Meng A."/>
            <person name="Brown T."/>
            <person name="Cohen L."/>
        </authorList>
    </citation>
    <scope>NUCLEOTIDE SEQUENCE</scope>
</reference>
<dbReference type="GO" id="GO:0016042">
    <property type="term" value="P:lipid catabolic process"/>
    <property type="evidence" value="ECO:0007669"/>
    <property type="project" value="UniProtKB-KW"/>
</dbReference>
<protein>
    <recommendedName>
        <fullName evidence="2 8">Phosphoinositide phospholipase C</fullName>
        <ecNumber evidence="2 8">3.1.4.11</ecNumber>
    </recommendedName>
</protein>
<dbReference type="InterPro" id="IPR000909">
    <property type="entry name" value="PLipase_C_PInositol-sp_X_dom"/>
</dbReference>
<evidence type="ECO:0000256" key="5">
    <source>
        <dbReference type="ARBA" id="ARBA00022963"/>
    </source>
</evidence>
<dbReference type="GO" id="GO:0005509">
    <property type="term" value="F:calcium ion binding"/>
    <property type="evidence" value="ECO:0007669"/>
    <property type="project" value="InterPro"/>
</dbReference>
<dbReference type="SUPFAM" id="SSF47473">
    <property type="entry name" value="EF-hand"/>
    <property type="match status" value="1"/>
</dbReference>
<evidence type="ECO:0000259" key="9">
    <source>
        <dbReference type="PROSITE" id="PS50004"/>
    </source>
</evidence>
<feature type="domain" description="EF-hand" evidence="11">
    <location>
        <begin position="160"/>
        <end position="195"/>
    </location>
</feature>
<evidence type="ECO:0000256" key="6">
    <source>
        <dbReference type="ARBA" id="ARBA00023098"/>
    </source>
</evidence>
<dbReference type="PROSITE" id="PS50004">
    <property type="entry name" value="C2"/>
    <property type="match status" value="1"/>
</dbReference>
<name>A0A7S3IAV1_9CILI</name>
<dbReference type="PROSITE" id="PS50008">
    <property type="entry name" value="PIPLC_Y_DOMAIN"/>
    <property type="match status" value="1"/>
</dbReference>
<dbReference type="PROSITE" id="PS00018">
    <property type="entry name" value="EF_HAND_1"/>
    <property type="match status" value="1"/>
</dbReference>
<keyword evidence="3 8" id="KW-0378">Hydrolase</keyword>
<dbReference type="SUPFAM" id="SSF50729">
    <property type="entry name" value="PH domain-like"/>
    <property type="match status" value="1"/>
</dbReference>
<accession>A0A7S3IAV1</accession>
<dbReference type="EMBL" id="HBIF01001199">
    <property type="protein sequence ID" value="CAE0317758.1"/>
    <property type="molecule type" value="Transcribed_RNA"/>
</dbReference>
<dbReference type="SMART" id="SM00148">
    <property type="entry name" value="PLCXc"/>
    <property type="match status" value="1"/>
</dbReference>
<dbReference type="InterPro" id="IPR011993">
    <property type="entry name" value="PH-like_dom_sf"/>
</dbReference>
<keyword evidence="5 8" id="KW-0442">Lipid degradation</keyword>
<dbReference type="AlphaFoldDB" id="A0A7S3IAV1"/>
<dbReference type="GO" id="GO:0004435">
    <property type="term" value="F:phosphatidylinositol-4,5-bisphosphate phospholipase C activity"/>
    <property type="evidence" value="ECO:0007669"/>
    <property type="project" value="UniProtKB-EC"/>
</dbReference>
<evidence type="ECO:0000256" key="7">
    <source>
        <dbReference type="ARBA" id="ARBA00023224"/>
    </source>
</evidence>
<dbReference type="InterPro" id="IPR001711">
    <property type="entry name" value="PLipase_C_Pinositol-sp_Y"/>
</dbReference>
<evidence type="ECO:0000259" key="10">
    <source>
        <dbReference type="PROSITE" id="PS50008"/>
    </source>
</evidence>
<dbReference type="Gene3D" id="2.30.29.30">
    <property type="entry name" value="Pleckstrin-homology domain (PH domain)/Phosphotyrosine-binding domain (PTB)"/>
    <property type="match status" value="1"/>
</dbReference>
<evidence type="ECO:0000256" key="2">
    <source>
        <dbReference type="ARBA" id="ARBA00012368"/>
    </source>
</evidence>
<comment type="cofactor">
    <cofactor evidence="1">
        <name>Ca(2+)</name>
        <dbReference type="ChEBI" id="CHEBI:29108"/>
    </cofactor>
</comment>
<dbReference type="InterPro" id="IPR001192">
    <property type="entry name" value="PI-PLC_fam"/>
</dbReference>
<keyword evidence="7" id="KW-0807">Transducer</keyword>
<proteinExistence type="predicted"/>
<dbReference type="InterPro" id="IPR015359">
    <property type="entry name" value="PLC_EF-hand-like"/>
</dbReference>
<dbReference type="SMART" id="SM00149">
    <property type="entry name" value="PLCYc"/>
    <property type="match status" value="1"/>
</dbReference>
<comment type="catalytic activity">
    <reaction evidence="8">
        <text>a 1,2-diacyl-sn-glycero-3-phospho-(1D-myo-inositol-4,5-bisphosphate) + H2O = 1D-myo-inositol 1,4,5-trisphosphate + a 1,2-diacyl-sn-glycerol + H(+)</text>
        <dbReference type="Rhea" id="RHEA:33179"/>
        <dbReference type="ChEBI" id="CHEBI:15377"/>
        <dbReference type="ChEBI" id="CHEBI:15378"/>
        <dbReference type="ChEBI" id="CHEBI:17815"/>
        <dbReference type="ChEBI" id="CHEBI:58456"/>
        <dbReference type="ChEBI" id="CHEBI:203600"/>
        <dbReference type="EC" id="3.1.4.11"/>
    </reaction>
</comment>
<sequence length="749" mass="86623">MEDNNYASANTLRRTKAGYRECISFVDYESYNKTLAINTIKYGLNIKRYGSSGKPHYRRFYLLESSREIIQWISPHKPFEHSRLRIYQIWKIEKGQKSTNFRKKPCPKYEDLSCSIYCGSSRNSTLDLIFDSEEQMMLFLSGIHYLMEDARAAEENDQLKEMRAFQSAWNVGDKDGSGGLDFQEVKSMFCSLNIEANEEYLKELFDQVDTDNNKVIDKEEFNTLMEILMFKEEIQALFNKYSQKRGSQSVIPVENFKRFLEEEQEMGEVSLEETSELIQRFSMSPNDSVVIDQHLYISEKGFRQYIFSVEVNSLFKDERFEKCLDMTQPLTDYFIESSHNTYLEGHQITGKSNVNMYTRVLQSGCRCVELDIWDGPNGNPKITHGHTFVTNIDFRNVVEAIKETAFVSSEYPVILSLENHCSFEQQGKMAEVFEEVMGELIYVPSPELTKYPSPEELKYKILIKGKVPPDGKTDIKVGEEKVKLKVNPALQKLFALEGEKLQLTERPFKRIPSINYPKLLKLAEKHSGKTLVEYHKKNFSRIYPPASSIDSKNYNPMPAWLLGSQIVALNYQQGDLGMLLNKGLFNQNGGTGYVLKPQVMREESMNFDPKGSEMENVLFVLEVELISANQLPKLNEEDSGVVNPFVKISLHGIQQDTKKEQSKVIENNGFNPVWNQKFEFRIRMAEMALLSFRVYNKTFLGKSKIAQYAIPVECIRNGYRVVPLYGKNLDFKRNASLLCRFKLKPYFSD</sequence>
<dbReference type="CDD" id="cd15898">
    <property type="entry name" value="EFh_PI-PLC"/>
    <property type="match status" value="1"/>
</dbReference>
<dbReference type="Gene3D" id="3.20.20.190">
    <property type="entry name" value="Phosphatidylinositol (PI) phosphodiesterase"/>
    <property type="match status" value="1"/>
</dbReference>
<dbReference type="SUPFAM" id="SSF51695">
    <property type="entry name" value="PLC-like phosphodiesterases"/>
    <property type="match status" value="1"/>
</dbReference>
<dbReference type="Pfam" id="PF09279">
    <property type="entry name" value="EF-hand_like"/>
    <property type="match status" value="1"/>
</dbReference>
<evidence type="ECO:0000259" key="11">
    <source>
        <dbReference type="PROSITE" id="PS50222"/>
    </source>
</evidence>
<dbReference type="PANTHER" id="PTHR10336:SF36">
    <property type="entry name" value="1-PHOSPHATIDYLINOSITOL 4,5-BISPHOSPHATE PHOSPHODIESTERASE BETA-4"/>
    <property type="match status" value="1"/>
</dbReference>
<keyword evidence="4" id="KW-0106">Calcium</keyword>
<dbReference type="SMART" id="SM00054">
    <property type="entry name" value="EFh"/>
    <property type="match status" value="2"/>
</dbReference>
<dbReference type="Pfam" id="PF00168">
    <property type="entry name" value="C2"/>
    <property type="match status" value="1"/>
</dbReference>